<organism evidence="4 5">
    <name type="scientific">Flavobacterium capsici</name>
    <dbReference type="NCBI Taxonomy" id="3075618"/>
    <lineage>
        <taxon>Bacteria</taxon>
        <taxon>Pseudomonadati</taxon>
        <taxon>Bacteroidota</taxon>
        <taxon>Flavobacteriia</taxon>
        <taxon>Flavobacteriales</taxon>
        <taxon>Flavobacteriaceae</taxon>
        <taxon>Flavobacterium</taxon>
    </lineage>
</organism>
<reference evidence="4 5" key="1">
    <citation type="submission" date="2023-09" db="EMBL/GenBank/DDBJ databases">
        <title>Flavobacterium sp. a novel bacteria isolate from Pepper rhizosphere.</title>
        <authorList>
            <person name="Peng Y."/>
            <person name="Lee J."/>
        </authorList>
    </citation>
    <scope>NUCLEOTIDE SEQUENCE [LARGE SCALE GENOMIC DNA]</scope>
    <source>
        <strain evidence="3">PMR2A8</strain>
        <strain evidence="4 5">PMTSA4</strain>
    </source>
</reference>
<dbReference type="KEGG" id="fcj:RN605_00965"/>
<evidence type="ECO:0000313" key="5">
    <source>
        <dbReference type="Proteomes" id="UP001304515"/>
    </source>
</evidence>
<dbReference type="Proteomes" id="UP001304515">
    <property type="component" value="Chromosome"/>
</dbReference>
<dbReference type="AlphaFoldDB" id="A0AA96F5G7"/>
<keyword evidence="1" id="KW-0732">Signal</keyword>
<dbReference type="EMBL" id="CP134878">
    <property type="protein sequence ID" value="WNM17888.1"/>
    <property type="molecule type" value="Genomic_DNA"/>
</dbReference>
<evidence type="ECO:0000259" key="2">
    <source>
        <dbReference type="PROSITE" id="PS51549"/>
    </source>
</evidence>
<evidence type="ECO:0000256" key="1">
    <source>
        <dbReference type="SAM" id="SignalP"/>
    </source>
</evidence>
<proteinExistence type="predicted"/>
<protein>
    <submittedName>
        <fullName evidence="4">DM13 domain-containing protein</fullName>
    </submittedName>
</protein>
<gene>
    <name evidence="4" type="ORF">RN605_00965</name>
    <name evidence="3" type="ORF">RN608_07665</name>
</gene>
<dbReference type="EMBL" id="CP134890">
    <property type="protein sequence ID" value="WNM21941.1"/>
    <property type="molecule type" value="Genomic_DNA"/>
</dbReference>
<dbReference type="PROSITE" id="PS51257">
    <property type="entry name" value="PROKAR_LIPOPROTEIN"/>
    <property type="match status" value="1"/>
</dbReference>
<dbReference type="RefSeq" id="WP_313321538.1">
    <property type="nucleotide sequence ID" value="NZ_CP134878.1"/>
</dbReference>
<accession>A0AA96EVE7</accession>
<dbReference type="InterPro" id="IPR019545">
    <property type="entry name" value="DM13_domain"/>
</dbReference>
<feature type="chain" id="PRO_5044705320" evidence="1">
    <location>
        <begin position="20"/>
        <end position="139"/>
    </location>
</feature>
<feature type="signal peptide" evidence="1">
    <location>
        <begin position="1"/>
        <end position="19"/>
    </location>
</feature>
<evidence type="ECO:0000313" key="4">
    <source>
        <dbReference type="EMBL" id="WNM21941.1"/>
    </source>
</evidence>
<keyword evidence="5" id="KW-1185">Reference proteome</keyword>
<feature type="domain" description="DM13" evidence="2">
    <location>
        <begin position="43"/>
        <end position="137"/>
    </location>
</feature>
<dbReference type="PROSITE" id="PS51549">
    <property type="entry name" value="DM13"/>
    <property type="match status" value="1"/>
</dbReference>
<dbReference type="Pfam" id="PF10517">
    <property type="entry name" value="DM13"/>
    <property type="match status" value="1"/>
</dbReference>
<name>A0AA96F5G7_9FLAO</name>
<evidence type="ECO:0000313" key="3">
    <source>
        <dbReference type="EMBL" id="WNM17888.1"/>
    </source>
</evidence>
<sequence length="139" mass="15650">MKKLILLLMFFTFFTSCESEGKLTENPVNTEFDINQAVLKFSGTLQPTSGISGSGMVKIYQQNTTYYLRLDNYTIENGPDLKVYLSKNDTPSDFVNLGAVNPDNTYTIPSQVNLADYPYALIHCQQYNHLFAVAALQEN</sequence>
<accession>A0AA96F5G7</accession>